<evidence type="ECO:0000313" key="3">
    <source>
        <dbReference type="Proteomes" id="UP000297716"/>
    </source>
</evidence>
<protein>
    <recommendedName>
        <fullName evidence="1">AB hydrolase-1 domain-containing protein</fullName>
    </recommendedName>
</protein>
<dbReference type="InterPro" id="IPR000073">
    <property type="entry name" value="AB_hydrolase_1"/>
</dbReference>
<sequence length="258" mass="27802">MSGKKPVLVFCPGAWCAPEYFKFTTDILTKAGYTCLTVSLPSVGSELRPKDAPPITHGLQTDANAVRDVVIPQLDAGHNVVLVCHSYGGVVTSEAVKGLDAASRGPNTGAVIHLVYVAAIVLDVGGKVWPDGDPPKSEFIIEGELCWRNPEAPGTALWLAGCNEEQMMLVVSSVRTHVRKCFNDITTYDGWRHIPSTYARATKDLMPNMIAEAPEGHRFEDIVEVDGDHFAFCSAPEEVAAVIQKASEKAVKALDTIV</sequence>
<organism evidence="2 3">
    <name type="scientific">Xylaria hypoxylon</name>
    <dbReference type="NCBI Taxonomy" id="37992"/>
    <lineage>
        <taxon>Eukaryota</taxon>
        <taxon>Fungi</taxon>
        <taxon>Dikarya</taxon>
        <taxon>Ascomycota</taxon>
        <taxon>Pezizomycotina</taxon>
        <taxon>Sordariomycetes</taxon>
        <taxon>Xylariomycetidae</taxon>
        <taxon>Xylariales</taxon>
        <taxon>Xylariaceae</taxon>
        <taxon>Xylaria</taxon>
    </lineage>
</organism>
<reference evidence="2 3" key="1">
    <citation type="submission" date="2019-03" db="EMBL/GenBank/DDBJ databases">
        <title>Draft genome sequence of Xylaria hypoxylon DSM 108379, a ubiquitous saprotrophic-parasitic fungi on hardwood.</title>
        <authorList>
            <person name="Buettner E."/>
            <person name="Leonhardt S."/>
            <person name="Gebauer A.M."/>
            <person name="Liers C."/>
            <person name="Hofrichter M."/>
            <person name="Kellner H."/>
        </authorList>
    </citation>
    <scope>NUCLEOTIDE SEQUENCE [LARGE SCALE GENOMIC DNA]</scope>
    <source>
        <strain evidence="2 3">DSM 108379</strain>
    </source>
</reference>
<dbReference type="AlphaFoldDB" id="A0A4Z0YY18"/>
<dbReference type="Proteomes" id="UP000297716">
    <property type="component" value="Unassembled WGS sequence"/>
</dbReference>
<dbReference type="Pfam" id="PF12697">
    <property type="entry name" value="Abhydrolase_6"/>
    <property type="match status" value="1"/>
</dbReference>
<evidence type="ECO:0000313" key="2">
    <source>
        <dbReference type="EMBL" id="TGJ84055.1"/>
    </source>
</evidence>
<dbReference type="EMBL" id="SKBN01000076">
    <property type="protein sequence ID" value="TGJ84055.1"/>
    <property type="molecule type" value="Genomic_DNA"/>
</dbReference>
<dbReference type="SUPFAM" id="SSF53474">
    <property type="entry name" value="alpha/beta-Hydrolases"/>
    <property type="match status" value="1"/>
</dbReference>
<keyword evidence="3" id="KW-1185">Reference proteome</keyword>
<proteinExistence type="predicted"/>
<dbReference type="PANTHER" id="PTHR37017">
    <property type="entry name" value="AB HYDROLASE-1 DOMAIN-CONTAINING PROTEIN-RELATED"/>
    <property type="match status" value="1"/>
</dbReference>
<dbReference type="PANTHER" id="PTHR37017:SF11">
    <property type="entry name" value="ESTERASE_LIPASE_THIOESTERASE DOMAIN-CONTAINING PROTEIN"/>
    <property type="match status" value="1"/>
</dbReference>
<name>A0A4Z0YY18_9PEZI</name>
<dbReference type="InterPro" id="IPR052897">
    <property type="entry name" value="Sec-Metab_Biosynth_Hydrolase"/>
</dbReference>
<accession>A0A4Z0YY18</accession>
<feature type="domain" description="AB hydrolase-1" evidence="1">
    <location>
        <begin position="8"/>
        <end position="242"/>
    </location>
</feature>
<dbReference type="Gene3D" id="3.40.50.1820">
    <property type="entry name" value="alpha/beta hydrolase"/>
    <property type="match status" value="1"/>
</dbReference>
<comment type="caution">
    <text evidence="2">The sequence shown here is derived from an EMBL/GenBank/DDBJ whole genome shotgun (WGS) entry which is preliminary data.</text>
</comment>
<evidence type="ECO:0000259" key="1">
    <source>
        <dbReference type="Pfam" id="PF12697"/>
    </source>
</evidence>
<dbReference type="OrthoDB" id="1263307at2759"/>
<dbReference type="STRING" id="37992.A0A4Z0YY18"/>
<dbReference type="InterPro" id="IPR029058">
    <property type="entry name" value="AB_hydrolase_fold"/>
</dbReference>
<gene>
    <name evidence="2" type="ORF">E0Z10_g4681</name>
</gene>